<accession>A0AAE3H3S2</accession>
<keyword evidence="2" id="KW-1185">Reference proteome</keyword>
<dbReference type="Proteomes" id="UP001204144">
    <property type="component" value="Unassembled WGS sequence"/>
</dbReference>
<comment type="caution">
    <text evidence="1">The sequence shown here is derived from an EMBL/GenBank/DDBJ whole genome shotgun (WGS) entry which is preliminary data.</text>
</comment>
<proteinExistence type="predicted"/>
<evidence type="ECO:0000313" key="1">
    <source>
        <dbReference type="EMBL" id="MCP9764599.1"/>
    </source>
</evidence>
<organism evidence="1 2">
    <name type="scientific">Lacihabitans soyangensis</name>
    <dbReference type="NCBI Taxonomy" id="869394"/>
    <lineage>
        <taxon>Bacteria</taxon>
        <taxon>Pseudomonadati</taxon>
        <taxon>Bacteroidota</taxon>
        <taxon>Cytophagia</taxon>
        <taxon>Cytophagales</taxon>
        <taxon>Leadbetterellaceae</taxon>
        <taxon>Lacihabitans</taxon>
    </lineage>
</organism>
<protein>
    <submittedName>
        <fullName evidence="1">Uncharacterized protein</fullName>
    </submittedName>
</protein>
<evidence type="ECO:0000313" key="2">
    <source>
        <dbReference type="Proteomes" id="UP001204144"/>
    </source>
</evidence>
<dbReference type="AlphaFoldDB" id="A0AAE3H3S2"/>
<sequence>MGSINSKIATKIAKKRLRRNEAIFNNKNLTKYYFFIQDFCSSLVQTALHSCLDISVQQAEDFIFLLFFLSLFSGESAANEDIDKPTKTAINAIDFFIFPSVIFIFTRSISNCVPN</sequence>
<dbReference type="EMBL" id="RJUF01000174">
    <property type="protein sequence ID" value="MCP9764599.1"/>
    <property type="molecule type" value="Genomic_DNA"/>
</dbReference>
<reference evidence="1 2" key="1">
    <citation type="submission" date="2018-11" db="EMBL/GenBank/DDBJ databases">
        <title>Novel bacteria species description.</title>
        <authorList>
            <person name="Han J.-H."/>
        </authorList>
    </citation>
    <scope>NUCLEOTIDE SEQUENCE [LARGE SCALE GENOMIC DNA]</scope>
    <source>
        <strain evidence="1 2">KCTC23259</strain>
    </source>
</reference>
<gene>
    <name evidence="1" type="ORF">EGI31_16790</name>
</gene>
<name>A0AAE3H3S2_9BACT</name>